<name>A0ABD5XYK5_9EURY</name>
<reference evidence="2 3" key="1">
    <citation type="journal article" date="2019" name="Int. J. Syst. Evol. Microbiol.">
        <title>The Global Catalogue of Microorganisms (GCM) 10K type strain sequencing project: providing services to taxonomists for standard genome sequencing and annotation.</title>
        <authorList>
            <consortium name="The Broad Institute Genomics Platform"/>
            <consortium name="The Broad Institute Genome Sequencing Center for Infectious Disease"/>
            <person name="Wu L."/>
            <person name="Ma J."/>
        </authorList>
    </citation>
    <scope>NUCLEOTIDE SEQUENCE [LARGE SCALE GENOMIC DNA]</scope>
    <source>
        <strain evidence="2 3">XZYJT29</strain>
    </source>
</reference>
<evidence type="ECO:0000313" key="3">
    <source>
        <dbReference type="Proteomes" id="UP001596432"/>
    </source>
</evidence>
<comment type="caution">
    <text evidence="2">The sequence shown here is derived from an EMBL/GenBank/DDBJ whole genome shotgun (WGS) entry which is preliminary data.</text>
</comment>
<feature type="compositionally biased region" description="Low complexity" evidence="1">
    <location>
        <begin position="393"/>
        <end position="405"/>
    </location>
</feature>
<organism evidence="2 3">
    <name type="scientific">Halosimplex aquaticum</name>
    <dbReference type="NCBI Taxonomy" id="3026162"/>
    <lineage>
        <taxon>Archaea</taxon>
        <taxon>Methanobacteriati</taxon>
        <taxon>Methanobacteriota</taxon>
        <taxon>Stenosarchaea group</taxon>
        <taxon>Halobacteria</taxon>
        <taxon>Halobacteriales</taxon>
        <taxon>Haloarculaceae</taxon>
        <taxon>Halosimplex</taxon>
    </lineage>
</organism>
<protein>
    <recommendedName>
        <fullName evidence="4">CHAT domain-containing protein</fullName>
    </recommendedName>
</protein>
<dbReference type="EMBL" id="JBHTAS010000001">
    <property type="protein sequence ID" value="MFC7140217.1"/>
    <property type="molecule type" value="Genomic_DNA"/>
</dbReference>
<feature type="region of interest" description="Disordered" evidence="1">
    <location>
        <begin position="387"/>
        <end position="407"/>
    </location>
</feature>
<dbReference type="RefSeq" id="WP_274325782.1">
    <property type="nucleotide sequence ID" value="NZ_CP118158.1"/>
</dbReference>
<sequence length="705" mass="77895">MTIDLDATRPQIRQHPSRHGAQIVDPIQETQFALLTPEQPDIADCDTDRFYFPADTGATIWTDTIETPYFVPLWIRDEEGNTVAEVNDQESVTLPPERYNVELATTQVKLQFAVDGGIAVTSMEDCVRLSLSGTDHLHVGARSVHEQPAATVTTTEQPEDIMAALSTLGSALKTTSCERSFPSLRGHPPLVELGDELSIPAEIDSPNNGVAIEVPPVEEFIYPVVPLVYYLGATLQPGPSPRIVTDEWSYPLDGDDGFEPAVTRTLKQVLLLDCVTRTEGYYQVDLHERTEVEERVDLDFAEVYDSSLPEQLRTYLEIPYESLADIVPKWKLTADVRPYAEHVSALPFLANELAIVRCPGAVPSDDEALEDLSEQVESFFRDNPQALRRSTKARSTNSSASTTDADIFRPEPADSIEQAYVGDGLPVGASKMTVDAYYRRLSFEPTTDPQIQVAVVCNDEEMTDENVVSDIYGTRDWVEFDITFRDQLTTMEMREVLKSDVDFLHYIGHVDDEGIRCTDGYLDTRHLSEVNVSAFLLNACDSYEQGRGLVKSGAVAGIATVTDIVNEAATSVGRTVAKLLNQGFSLAATVSIIKEYEQIGHHYLVVGDASASIVENRSGTPNKAVVEKVGSDLYNLRLFGYPTLSTPMGTMFIPQIAGVSSFYINSGQMGSFRLTESETIDFLHKQDVPVDIDDSLNWSMDISEL</sequence>
<dbReference type="GeneID" id="78820497"/>
<accession>A0ABD5XYK5</accession>
<evidence type="ECO:0000313" key="2">
    <source>
        <dbReference type="EMBL" id="MFC7140217.1"/>
    </source>
</evidence>
<gene>
    <name evidence="2" type="ORF">ACFQMA_10280</name>
</gene>
<keyword evidence="3" id="KW-1185">Reference proteome</keyword>
<evidence type="ECO:0000256" key="1">
    <source>
        <dbReference type="SAM" id="MobiDB-lite"/>
    </source>
</evidence>
<evidence type="ECO:0008006" key="4">
    <source>
        <dbReference type="Google" id="ProtNLM"/>
    </source>
</evidence>
<dbReference type="AlphaFoldDB" id="A0ABD5XYK5"/>
<proteinExistence type="predicted"/>
<dbReference type="Proteomes" id="UP001596432">
    <property type="component" value="Unassembled WGS sequence"/>
</dbReference>